<protein>
    <submittedName>
        <fullName evidence="2">Uncharacterized protein</fullName>
    </submittedName>
</protein>
<gene>
    <name evidence="2" type="ORF">NQ314_020391</name>
</gene>
<accession>A0AAV8WL60</accession>
<dbReference type="EMBL" id="JANEYF010005719">
    <property type="protein sequence ID" value="KAJ8927118.1"/>
    <property type="molecule type" value="Genomic_DNA"/>
</dbReference>
<dbReference type="Proteomes" id="UP001162156">
    <property type="component" value="Unassembled WGS sequence"/>
</dbReference>
<name>A0AAV8WL60_9CUCU</name>
<feature type="compositionally biased region" description="Basic and acidic residues" evidence="1">
    <location>
        <begin position="418"/>
        <end position="437"/>
    </location>
</feature>
<feature type="region of interest" description="Disordered" evidence="1">
    <location>
        <begin position="406"/>
        <end position="469"/>
    </location>
</feature>
<comment type="caution">
    <text evidence="2">The sequence shown here is derived from an EMBL/GenBank/DDBJ whole genome shotgun (WGS) entry which is preliminary data.</text>
</comment>
<evidence type="ECO:0000313" key="2">
    <source>
        <dbReference type="EMBL" id="KAJ8927118.1"/>
    </source>
</evidence>
<evidence type="ECO:0000256" key="1">
    <source>
        <dbReference type="SAM" id="MobiDB-lite"/>
    </source>
</evidence>
<proteinExistence type="predicted"/>
<organism evidence="2 3">
    <name type="scientific">Rhamnusium bicolor</name>
    <dbReference type="NCBI Taxonomy" id="1586634"/>
    <lineage>
        <taxon>Eukaryota</taxon>
        <taxon>Metazoa</taxon>
        <taxon>Ecdysozoa</taxon>
        <taxon>Arthropoda</taxon>
        <taxon>Hexapoda</taxon>
        <taxon>Insecta</taxon>
        <taxon>Pterygota</taxon>
        <taxon>Neoptera</taxon>
        <taxon>Endopterygota</taxon>
        <taxon>Coleoptera</taxon>
        <taxon>Polyphaga</taxon>
        <taxon>Cucujiformia</taxon>
        <taxon>Chrysomeloidea</taxon>
        <taxon>Cerambycidae</taxon>
        <taxon>Lepturinae</taxon>
        <taxon>Rhagiini</taxon>
        <taxon>Rhamnusium</taxon>
    </lineage>
</organism>
<sequence length="552" mass="63639">MELQKGVCFLCRDGKVIKSSQAEKAFKIISSLFSKKILNTAEFNNIQSSLKLCPICYHKLVIMKHTNENIKTDNFKDDVHNKCLLCKSKQLSFKINDWPHFGKISDDLVSKDEDAYIVCSECLFYLDTRHHIKTKLFSKYPQLKVKPPTENEAKRRKSKYRSEVKSDSAVVSVSRRRLVRGIINISSDEDVESPKKQSLKLDFLKKLKPLRHSESFRRQQIVKSDSKFLKQIPYVLLETSNFSSERINNKNILNEIDDKETPVHKIHKKNDIKNSKSRKSGIPEIKTNCSTTKIKPRRLCPKSIKIKRELRKHDVGKRLVVNLSKVDILQHSRNYKPDLEIENLIDKFNVLQRPTTGITGRIPEESSKDNFNGLLKETESNVEVKAKRKSVSFAEDKNVEIEYFQNDSKPNSIDSFEESTKNDSTEEMLKKQNKDIDSSESANKTIKTQKRTLGEEHEINSTDSEVGMESEIEFDESPRVSNTNIINNDNVSNADLIDNDDENVGDEKTIKDKIVEDTELDSDTHKKYVSKLEGNLLTRITKILQKNVTNLW</sequence>
<dbReference type="AlphaFoldDB" id="A0AAV8WL60"/>
<keyword evidence="3" id="KW-1185">Reference proteome</keyword>
<reference evidence="2" key="1">
    <citation type="journal article" date="2023" name="Insect Mol. Biol.">
        <title>Genome sequencing provides insights into the evolution of gene families encoding plant cell wall-degrading enzymes in longhorned beetles.</title>
        <authorList>
            <person name="Shin N.R."/>
            <person name="Okamura Y."/>
            <person name="Kirsch R."/>
            <person name="Pauchet Y."/>
        </authorList>
    </citation>
    <scope>NUCLEOTIDE SEQUENCE</scope>
    <source>
        <strain evidence="2">RBIC_L_NR</strain>
    </source>
</reference>
<evidence type="ECO:0000313" key="3">
    <source>
        <dbReference type="Proteomes" id="UP001162156"/>
    </source>
</evidence>